<sequence length="431" mass="49323">MKNLRILILAMMLVGARESIFAGEGDLSENPSIVEVKAKKGILDKFSPTLYEKGMKSIEKICPKKSHAEKERLYFIVLANKGAGGRYAISISKMLDEQLGWEEGKHRVRLELVNYAYKTRHALSEISGAQVLVDSIHGMADDIHQSKLSELIEFADYLLKSHENGEVVDWKLEAKRAQFHINPPTDKDDLEDVFLYQRDQKVRKMRGALRKFIGAISYSSDLSHEDLSKMFSEDKEQCKKAIIDAFEANDNVFRKRLFPSNPSSIEEERVIRWLFESLELDINPIFAKYKDEFKKMRQEETDAMWSDKSKAPKVSPDLDESDINAMICLYGIGELHEFIFNNYLKDALVVEFNKITEENKSYKDCSLSAETLSLGGIAFETCNGNQKIAIHHIKYGAYEAAKEHIDAFVKSYVMPRAEVFAKNYVENLKKS</sequence>
<dbReference type="Proteomes" id="UP000325155">
    <property type="component" value="Chromosome"/>
</dbReference>
<gene>
    <name evidence="2" type="ORF">FZC35_02605</name>
</gene>
<proteinExistence type="predicted"/>
<reference evidence="2 3" key="1">
    <citation type="submission" date="2019-08" db="EMBL/GenBank/DDBJ databases">
        <title>Highly reduced genomes of protist endosymbionts show evolutionary convergence.</title>
        <authorList>
            <person name="George E."/>
            <person name="Husnik F."/>
            <person name="Tashyreva D."/>
            <person name="Prokopchuk G."/>
            <person name="Horak A."/>
            <person name="Kwong W.K."/>
            <person name="Lukes J."/>
            <person name="Keeling P.J."/>
        </authorList>
    </citation>
    <scope>NUCLEOTIDE SEQUENCE [LARGE SCALE GENOMIC DNA]</scope>
    <source>
        <strain evidence="2">1605</strain>
    </source>
</reference>
<organism evidence="2 3">
    <name type="scientific">Candidatus Cytomitobacter indipagum</name>
    <dbReference type="NCBI Taxonomy" id="2601575"/>
    <lineage>
        <taxon>Bacteria</taxon>
        <taxon>Pseudomonadati</taxon>
        <taxon>Pseudomonadota</taxon>
        <taxon>Alphaproteobacteria</taxon>
        <taxon>Holosporales</taxon>
        <taxon>Holosporaceae</taxon>
        <taxon>Candidatus Cytomitobacter</taxon>
    </lineage>
</organism>
<dbReference type="OrthoDB" id="7456916at2"/>
<dbReference type="EMBL" id="CP043315">
    <property type="protein sequence ID" value="QEK38242.1"/>
    <property type="molecule type" value="Genomic_DNA"/>
</dbReference>
<evidence type="ECO:0000256" key="1">
    <source>
        <dbReference type="SAM" id="SignalP"/>
    </source>
</evidence>
<feature type="signal peptide" evidence="1">
    <location>
        <begin position="1"/>
        <end position="22"/>
    </location>
</feature>
<accession>A0A5C0UG50</accession>
<evidence type="ECO:0000313" key="2">
    <source>
        <dbReference type="EMBL" id="QEK38242.1"/>
    </source>
</evidence>
<name>A0A5C0UG50_9PROT</name>
<evidence type="ECO:0000313" key="3">
    <source>
        <dbReference type="Proteomes" id="UP000325155"/>
    </source>
</evidence>
<keyword evidence="3" id="KW-1185">Reference proteome</keyword>
<dbReference type="AlphaFoldDB" id="A0A5C0UG50"/>
<dbReference type="KEGG" id="cip:FZC35_02605"/>
<dbReference type="RefSeq" id="WP_148981089.1">
    <property type="nucleotide sequence ID" value="NZ_CP043315.1"/>
</dbReference>
<protein>
    <submittedName>
        <fullName evidence="2">Uncharacterized protein</fullName>
    </submittedName>
</protein>
<feature type="chain" id="PRO_5022745893" evidence="1">
    <location>
        <begin position="23"/>
        <end position="431"/>
    </location>
</feature>
<keyword evidence="1" id="KW-0732">Signal</keyword>